<protein>
    <recommendedName>
        <fullName evidence="4">Cell cycle regulator Mat89Bb</fullName>
    </recommendedName>
</protein>
<evidence type="ECO:0000313" key="3">
    <source>
        <dbReference type="Proteomes" id="UP000193648"/>
    </source>
</evidence>
<feature type="compositionally biased region" description="Polar residues" evidence="1">
    <location>
        <begin position="841"/>
        <end position="852"/>
    </location>
</feature>
<dbReference type="RefSeq" id="XP_021886251.1">
    <property type="nucleotide sequence ID" value="XM_022022734.1"/>
</dbReference>
<dbReference type="InParanoid" id="A0A1Y2H1Z0"/>
<feature type="compositionally biased region" description="Low complexity" evidence="1">
    <location>
        <begin position="756"/>
        <end position="767"/>
    </location>
</feature>
<feature type="compositionally biased region" description="Polar residues" evidence="1">
    <location>
        <begin position="740"/>
        <end position="754"/>
    </location>
</feature>
<accession>A0A1Y2H1Z0</accession>
<sequence>MSITKRTVLILDHSPHARRRACHEYEEKAMASNEFPDNDEFDLEPCSMWSSFVHACLHYTRLAWDLSPVGQRTQVSVHVAPGSGQTSDSIVLNTWANQDQSLGSITSQLRELQLRDDDMESVNAESDDMDDSGGWIEHALKGAIAHALEPIPVYSTPLNTISTPSKMTINVIMLLADLKEETKMDDEDTEMGDEDDERAWIYGDLDLRKLLMDALYSLQECVRNSRVSAINVEFIRVSTQSTAPRPDILKEDISRVCSSSVYTITTKDETTVTSGLINHYLRQNRGVQLLRLHNLPLKRQDNDEDNSNNAPVELFYRSDHIRALAWKKADMNTGNRISAVLHDTPQNLREIAELEYGVECTELSNVIPTECTHLASISPSTFTASFFPFINGKVHLLKHPGPGDLASKALFDHDGQLFIHCLQSEPDPLAFSMQAAQHFDTNKKVNVSSSNYHLEEFVDAILYPNLIVPGADSFSQEGNIFTEIVPPALKSITCNHKESEGEDDYKSEEGASSRGVHMTLVHTTSKLDLETRWLVQWEGERTHPILPAHNTQIQRFKSAICKNSVDTAGVATINSVLDNLIADARPLALPGESTPSGQGMASQQQQRYRESAQAILADLWMIGQRFKSVSPSHAEAARLIATKVTPKGLDHQTVRLTLVPPSRRAALINAEAQGGSPMFDNGDMGSDGWSRNKGQRGGNNPGGIIGRGGNRGGRFDNRGGRGGAGVNNAAGRGRGGFRGSHNTNSPGGNNSNAAISDDMSFSGMDSSAGPNNDIMLSMTGKTQPVPYLITQPPTREELEESEQEYLAQLGEDGCLLKAYWGSRGAQGSAIASVLNSVTSLDAPSANASSSDIQQQQQHQPDPIVAVALAAQQKMKKLPTKRLRLQDFAGRTPSAENGGFSK</sequence>
<organism evidence="2 3">
    <name type="scientific">Lobosporangium transversale</name>
    <dbReference type="NCBI Taxonomy" id="64571"/>
    <lineage>
        <taxon>Eukaryota</taxon>
        <taxon>Fungi</taxon>
        <taxon>Fungi incertae sedis</taxon>
        <taxon>Mucoromycota</taxon>
        <taxon>Mortierellomycotina</taxon>
        <taxon>Mortierellomycetes</taxon>
        <taxon>Mortierellales</taxon>
        <taxon>Mortierellaceae</taxon>
        <taxon>Lobosporangium</taxon>
    </lineage>
</organism>
<dbReference type="GeneID" id="33564578"/>
<feature type="region of interest" description="Disordered" evidence="1">
    <location>
        <begin position="841"/>
        <end position="860"/>
    </location>
</feature>
<comment type="caution">
    <text evidence="2">The sequence shown here is derived from an EMBL/GenBank/DDBJ whole genome shotgun (WGS) entry which is preliminary data.</text>
</comment>
<dbReference type="AlphaFoldDB" id="A0A1Y2H1Z0"/>
<feature type="region of interest" description="Disordered" evidence="1">
    <location>
        <begin position="673"/>
        <end position="778"/>
    </location>
</feature>
<dbReference type="Proteomes" id="UP000193648">
    <property type="component" value="Unassembled WGS sequence"/>
</dbReference>
<reference evidence="2 3" key="1">
    <citation type="submission" date="2016-07" db="EMBL/GenBank/DDBJ databases">
        <title>Pervasive Adenine N6-methylation of Active Genes in Fungi.</title>
        <authorList>
            <consortium name="DOE Joint Genome Institute"/>
            <person name="Mondo S.J."/>
            <person name="Dannebaum R.O."/>
            <person name="Kuo R.C."/>
            <person name="Labutti K."/>
            <person name="Haridas S."/>
            <person name="Kuo A."/>
            <person name="Salamov A."/>
            <person name="Ahrendt S.R."/>
            <person name="Lipzen A."/>
            <person name="Sullivan W."/>
            <person name="Andreopoulos W.B."/>
            <person name="Clum A."/>
            <person name="Lindquist E."/>
            <person name="Daum C."/>
            <person name="Ramamoorthy G.K."/>
            <person name="Gryganskyi A."/>
            <person name="Culley D."/>
            <person name="Magnuson J.K."/>
            <person name="James T.Y."/>
            <person name="O'Malley M.A."/>
            <person name="Stajich J.E."/>
            <person name="Spatafora J.W."/>
            <person name="Visel A."/>
            <person name="Grigoriev I.V."/>
        </authorList>
    </citation>
    <scope>NUCLEOTIDE SEQUENCE [LARGE SCALE GENOMIC DNA]</scope>
    <source>
        <strain evidence="2 3">NRRL 3116</strain>
    </source>
</reference>
<proteinExistence type="predicted"/>
<evidence type="ECO:0000256" key="1">
    <source>
        <dbReference type="SAM" id="MobiDB-lite"/>
    </source>
</evidence>
<name>A0A1Y2H1Z0_9FUNG</name>
<feature type="region of interest" description="Disordered" evidence="1">
    <location>
        <begin position="880"/>
        <end position="901"/>
    </location>
</feature>
<gene>
    <name evidence="2" type="ORF">BCR41DRAFT_345526</name>
</gene>
<dbReference type="OrthoDB" id="2444483at2759"/>
<evidence type="ECO:0000313" key="2">
    <source>
        <dbReference type="EMBL" id="ORZ28566.1"/>
    </source>
</evidence>
<feature type="compositionally biased region" description="Gly residues" evidence="1">
    <location>
        <begin position="695"/>
        <end position="712"/>
    </location>
</feature>
<evidence type="ECO:0008006" key="4">
    <source>
        <dbReference type="Google" id="ProtNLM"/>
    </source>
</evidence>
<dbReference type="EMBL" id="MCFF01000002">
    <property type="protein sequence ID" value="ORZ28566.1"/>
    <property type="molecule type" value="Genomic_DNA"/>
</dbReference>
<dbReference type="STRING" id="64571.A0A1Y2H1Z0"/>
<keyword evidence="3" id="KW-1185">Reference proteome</keyword>